<organism evidence="1 2">
    <name type="scientific">Ceratopteris richardii</name>
    <name type="common">Triangle waterfern</name>
    <dbReference type="NCBI Taxonomy" id="49495"/>
    <lineage>
        <taxon>Eukaryota</taxon>
        <taxon>Viridiplantae</taxon>
        <taxon>Streptophyta</taxon>
        <taxon>Embryophyta</taxon>
        <taxon>Tracheophyta</taxon>
        <taxon>Polypodiopsida</taxon>
        <taxon>Polypodiidae</taxon>
        <taxon>Polypodiales</taxon>
        <taxon>Pteridineae</taxon>
        <taxon>Pteridaceae</taxon>
        <taxon>Parkerioideae</taxon>
        <taxon>Ceratopteris</taxon>
    </lineage>
</organism>
<keyword evidence="2" id="KW-1185">Reference proteome</keyword>
<dbReference type="SUPFAM" id="SSF53098">
    <property type="entry name" value="Ribonuclease H-like"/>
    <property type="match status" value="1"/>
</dbReference>
<accession>A0A8T2V3B1</accession>
<dbReference type="Proteomes" id="UP000825935">
    <property type="component" value="Chromosome 2"/>
</dbReference>
<dbReference type="InterPro" id="IPR036397">
    <property type="entry name" value="RNaseH_sf"/>
</dbReference>
<dbReference type="OrthoDB" id="1725517at2759"/>
<sequence length="180" mass="21010">MSTHSLSLARITKSHGERCLVYRPAAFGIPLEIVSDHGPGFRSDVLIDLLDKHLTAALWAYRTSYKASLGFNPFHLAYGQEALLPIEVEIRVLLKENGQSEQEVIQKSLKDLQEQSVKRELLAQYWMIQAEKVRQEINKQLKDKRLMEGTLVLRYDDHFDNRHDRKFQPQWEGPFFYQDP</sequence>
<proteinExistence type="predicted"/>
<dbReference type="EMBL" id="CM035407">
    <property type="protein sequence ID" value="KAH7442951.1"/>
    <property type="molecule type" value="Genomic_DNA"/>
</dbReference>
<evidence type="ECO:0000313" key="1">
    <source>
        <dbReference type="EMBL" id="KAH7442951.1"/>
    </source>
</evidence>
<protein>
    <recommendedName>
        <fullName evidence="3">Integrase catalytic domain-containing protein</fullName>
    </recommendedName>
</protein>
<dbReference type="GO" id="GO:0003676">
    <property type="term" value="F:nucleic acid binding"/>
    <property type="evidence" value="ECO:0007669"/>
    <property type="project" value="InterPro"/>
</dbReference>
<name>A0A8T2V3B1_CERRI</name>
<dbReference type="PANTHER" id="PTHR48475:SF1">
    <property type="entry name" value="RNASE H TYPE-1 DOMAIN-CONTAINING PROTEIN"/>
    <property type="match status" value="1"/>
</dbReference>
<evidence type="ECO:0008006" key="3">
    <source>
        <dbReference type="Google" id="ProtNLM"/>
    </source>
</evidence>
<dbReference type="Gene3D" id="3.30.420.10">
    <property type="entry name" value="Ribonuclease H-like superfamily/Ribonuclease H"/>
    <property type="match status" value="1"/>
</dbReference>
<dbReference type="AlphaFoldDB" id="A0A8T2V3B1"/>
<dbReference type="PANTHER" id="PTHR48475">
    <property type="entry name" value="RIBONUCLEASE H"/>
    <property type="match status" value="1"/>
</dbReference>
<reference evidence="1" key="1">
    <citation type="submission" date="2021-08" db="EMBL/GenBank/DDBJ databases">
        <title>WGS assembly of Ceratopteris richardii.</title>
        <authorList>
            <person name="Marchant D.B."/>
            <person name="Chen G."/>
            <person name="Jenkins J."/>
            <person name="Shu S."/>
            <person name="Leebens-Mack J."/>
            <person name="Grimwood J."/>
            <person name="Schmutz J."/>
            <person name="Soltis P."/>
            <person name="Soltis D."/>
            <person name="Chen Z.-H."/>
        </authorList>
    </citation>
    <scope>NUCLEOTIDE SEQUENCE</scope>
    <source>
        <strain evidence="1">Whitten #5841</strain>
        <tissue evidence="1">Leaf</tissue>
    </source>
</reference>
<gene>
    <name evidence="1" type="ORF">KP509_02G009600</name>
</gene>
<dbReference type="InterPro" id="IPR012337">
    <property type="entry name" value="RNaseH-like_sf"/>
</dbReference>
<comment type="caution">
    <text evidence="1">The sequence shown here is derived from an EMBL/GenBank/DDBJ whole genome shotgun (WGS) entry which is preliminary data.</text>
</comment>
<evidence type="ECO:0000313" key="2">
    <source>
        <dbReference type="Proteomes" id="UP000825935"/>
    </source>
</evidence>